<reference evidence="2" key="2">
    <citation type="submission" date="2020-09" db="EMBL/GenBank/DDBJ databases">
        <authorList>
            <person name="Sun Q."/>
            <person name="Ohkuma M."/>
        </authorList>
    </citation>
    <scope>NUCLEOTIDE SEQUENCE</scope>
    <source>
        <strain evidence="2">JCM 12580</strain>
    </source>
</reference>
<dbReference type="Proteomes" id="UP000658382">
    <property type="component" value="Unassembled WGS sequence"/>
</dbReference>
<keyword evidence="1" id="KW-0732">Signal</keyword>
<protein>
    <recommendedName>
        <fullName evidence="4">Cytochrome C oxidase subunit II</fullName>
    </recommendedName>
</protein>
<organism evidence="2 3">
    <name type="scientific">Lentibacillus kapialis</name>
    <dbReference type="NCBI Taxonomy" id="340214"/>
    <lineage>
        <taxon>Bacteria</taxon>
        <taxon>Bacillati</taxon>
        <taxon>Bacillota</taxon>
        <taxon>Bacilli</taxon>
        <taxon>Bacillales</taxon>
        <taxon>Bacillaceae</taxon>
        <taxon>Lentibacillus</taxon>
    </lineage>
</organism>
<dbReference type="InterPro" id="IPR008972">
    <property type="entry name" value="Cupredoxin"/>
</dbReference>
<comment type="caution">
    <text evidence="2">The sequence shown here is derived from an EMBL/GenBank/DDBJ whole genome shotgun (WGS) entry which is preliminary data.</text>
</comment>
<gene>
    <name evidence="2" type="ORF">GCM10007063_25380</name>
</gene>
<dbReference type="Gene3D" id="2.60.40.420">
    <property type="entry name" value="Cupredoxins - blue copper proteins"/>
    <property type="match status" value="1"/>
</dbReference>
<evidence type="ECO:0000256" key="1">
    <source>
        <dbReference type="SAM" id="SignalP"/>
    </source>
</evidence>
<sequence length="128" mass="13334">MKKGLLTVLALGLVLFLAACGGSDNGNSGDTGGANSDSSETTGNELNITASNFEFDQDKYTVTAGEEVSVSLANEEGRHGMAIDEFDVNIEGEGEATFTPEEPGEYTVYCSVPCGEGHADMQSTLVVE</sequence>
<keyword evidence="3" id="KW-1185">Reference proteome</keyword>
<reference evidence="2" key="1">
    <citation type="journal article" date="2014" name="Int. J. Syst. Evol. Microbiol.">
        <title>Complete genome sequence of Corynebacterium casei LMG S-19264T (=DSM 44701T), isolated from a smear-ripened cheese.</title>
        <authorList>
            <consortium name="US DOE Joint Genome Institute (JGI-PGF)"/>
            <person name="Walter F."/>
            <person name="Albersmeier A."/>
            <person name="Kalinowski J."/>
            <person name="Ruckert C."/>
        </authorList>
    </citation>
    <scope>NUCLEOTIDE SEQUENCE</scope>
    <source>
        <strain evidence="2">JCM 12580</strain>
    </source>
</reference>
<evidence type="ECO:0000313" key="2">
    <source>
        <dbReference type="EMBL" id="GGK02053.1"/>
    </source>
</evidence>
<dbReference type="SUPFAM" id="SSF49503">
    <property type="entry name" value="Cupredoxins"/>
    <property type="match status" value="1"/>
</dbReference>
<feature type="signal peptide" evidence="1">
    <location>
        <begin position="1"/>
        <end position="21"/>
    </location>
</feature>
<feature type="chain" id="PRO_5039073123" description="Cytochrome C oxidase subunit II" evidence="1">
    <location>
        <begin position="22"/>
        <end position="128"/>
    </location>
</feature>
<proteinExistence type="predicted"/>
<dbReference type="AlphaFoldDB" id="A0A917Q034"/>
<dbReference type="PROSITE" id="PS51257">
    <property type="entry name" value="PROKAR_LIPOPROTEIN"/>
    <property type="match status" value="1"/>
</dbReference>
<dbReference type="RefSeq" id="WP_188633471.1">
    <property type="nucleotide sequence ID" value="NZ_BMNQ01000042.1"/>
</dbReference>
<evidence type="ECO:0008006" key="4">
    <source>
        <dbReference type="Google" id="ProtNLM"/>
    </source>
</evidence>
<evidence type="ECO:0000313" key="3">
    <source>
        <dbReference type="Proteomes" id="UP000658382"/>
    </source>
</evidence>
<accession>A0A917Q034</accession>
<dbReference type="EMBL" id="BMNQ01000042">
    <property type="protein sequence ID" value="GGK02053.1"/>
    <property type="molecule type" value="Genomic_DNA"/>
</dbReference>
<name>A0A917Q034_9BACI</name>